<keyword evidence="1" id="KW-1133">Transmembrane helix</keyword>
<proteinExistence type="predicted"/>
<feature type="transmembrane region" description="Helical" evidence="1">
    <location>
        <begin position="31"/>
        <end position="49"/>
    </location>
</feature>
<dbReference type="EMBL" id="CP073100">
    <property type="protein sequence ID" value="QUE50330.1"/>
    <property type="molecule type" value="Genomic_DNA"/>
</dbReference>
<name>A0A975G7T5_9BACT</name>
<dbReference type="Proteomes" id="UP000676169">
    <property type="component" value="Chromosome"/>
</dbReference>
<gene>
    <name evidence="2" type="ORF">KBB96_15825</name>
</gene>
<evidence type="ECO:0000313" key="3">
    <source>
        <dbReference type="Proteomes" id="UP000676169"/>
    </source>
</evidence>
<dbReference type="InterPro" id="IPR009706">
    <property type="entry name" value="DUF1287"/>
</dbReference>
<sequence>MPRRSQRNNGFFDTIEYVGPRPQKPKKKRRFFGGWVIILIAVGIPFLFFRKLVPTLKAEQEGTSLESVERTIARLTPSESFGDRLAASALGQARTPGVYDNSEFKISYPGGDVPAGKGNAEDVIVRAYRGVNIDLQQLVHEDMEKSYREYEQLSKAGGLNTNVDHRRAPNLKRFFERHGETLTTSRNISEYQPGDVVVLTRPGTSTRGGDAHTQVDMHIAMVVPGPGDRGTDSWLVHNLDSGVKWEDVLLNYQIIGHYRYGK</sequence>
<protein>
    <submittedName>
        <fullName evidence="2">DUF1287 domain-containing protein</fullName>
    </submittedName>
</protein>
<organism evidence="2 3">
    <name type="scientific">Luteolibacter ambystomatis</name>
    <dbReference type="NCBI Taxonomy" id="2824561"/>
    <lineage>
        <taxon>Bacteria</taxon>
        <taxon>Pseudomonadati</taxon>
        <taxon>Verrucomicrobiota</taxon>
        <taxon>Verrucomicrobiia</taxon>
        <taxon>Verrucomicrobiales</taxon>
        <taxon>Verrucomicrobiaceae</taxon>
        <taxon>Luteolibacter</taxon>
    </lineage>
</organism>
<accession>A0A975G7T5</accession>
<dbReference type="Pfam" id="PF06940">
    <property type="entry name" value="DUF1287"/>
    <property type="match status" value="1"/>
</dbReference>
<dbReference type="AlphaFoldDB" id="A0A975G7T5"/>
<evidence type="ECO:0000256" key="1">
    <source>
        <dbReference type="SAM" id="Phobius"/>
    </source>
</evidence>
<dbReference type="RefSeq" id="WP_211630470.1">
    <property type="nucleotide sequence ID" value="NZ_CP073100.1"/>
</dbReference>
<keyword evidence="1" id="KW-0472">Membrane</keyword>
<keyword evidence="3" id="KW-1185">Reference proteome</keyword>
<dbReference type="KEGG" id="lamb:KBB96_15825"/>
<keyword evidence="1" id="KW-0812">Transmembrane</keyword>
<reference evidence="2" key="1">
    <citation type="submission" date="2021-04" db="EMBL/GenBank/DDBJ databases">
        <title>Luteolibacter sp. 32A isolated from the skin of an Anderson's salamander (Ambystoma andersonii).</title>
        <authorList>
            <person name="Spergser J."/>
            <person name="Busse H.-J."/>
        </authorList>
    </citation>
    <scope>NUCLEOTIDE SEQUENCE</scope>
    <source>
        <strain evidence="2">32A</strain>
    </source>
</reference>
<evidence type="ECO:0000313" key="2">
    <source>
        <dbReference type="EMBL" id="QUE50330.1"/>
    </source>
</evidence>